<dbReference type="Proteomes" id="UP000265040">
    <property type="component" value="Chromosome 1"/>
</dbReference>
<proteinExistence type="inferred from homology"/>
<organism evidence="8 9">
    <name type="scientific">Anabas testudineus</name>
    <name type="common">Climbing perch</name>
    <name type="synonym">Anthias testudineus</name>
    <dbReference type="NCBI Taxonomy" id="64144"/>
    <lineage>
        <taxon>Eukaryota</taxon>
        <taxon>Metazoa</taxon>
        <taxon>Chordata</taxon>
        <taxon>Craniata</taxon>
        <taxon>Vertebrata</taxon>
        <taxon>Euteleostomi</taxon>
        <taxon>Actinopterygii</taxon>
        <taxon>Neopterygii</taxon>
        <taxon>Teleostei</taxon>
        <taxon>Neoteleostei</taxon>
        <taxon>Acanthomorphata</taxon>
        <taxon>Anabantaria</taxon>
        <taxon>Anabantiformes</taxon>
        <taxon>Anabantoidei</taxon>
        <taxon>Anabantidae</taxon>
        <taxon>Anabas</taxon>
    </lineage>
</organism>
<dbReference type="Ensembl" id="ENSATET00000074659.1">
    <property type="protein sequence ID" value="ENSATEP00000073826.1"/>
    <property type="gene ID" value="ENSATEG00000013177.3"/>
</dbReference>
<evidence type="ECO:0000256" key="4">
    <source>
        <dbReference type="ARBA" id="ARBA00022525"/>
    </source>
</evidence>
<dbReference type="GO" id="GO:0006955">
    <property type="term" value="P:immune response"/>
    <property type="evidence" value="ECO:0007669"/>
    <property type="project" value="InterPro"/>
</dbReference>
<evidence type="ECO:0000256" key="6">
    <source>
        <dbReference type="ARBA" id="ARBA00023157"/>
    </source>
</evidence>
<keyword evidence="6" id="KW-1015">Disulfide bond</keyword>
<sequence length="153" mass="17614">MTDFMTALHLILVQLRCPEDQRLVRSLSRCGTGRTDLQMLSNKIFVIFYQPHVCITLRKSDAMLYAPSVDEIKNNCENMSLKCYMLELIMVLDEEEIEDQATKCIISFNEFLQPPNVSSDGCPACETYSLKNTSTFLDRLKTLLEKMNAQRNM</sequence>
<dbReference type="Gene3D" id="1.20.1250.70">
    <property type="entry name" value="Interleukin-15/Interleukin-21"/>
    <property type="match status" value="1"/>
</dbReference>
<dbReference type="SUPFAM" id="SSF47266">
    <property type="entry name" value="4-helical cytokines"/>
    <property type="match status" value="1"/>
</dbReference>
<keyword evidence="9" id="KW-1185">Reference proteome</keyword>
<name>A0AAQ6IGE0_ANATE</name>
<comment type="similarity">
    <text evidence="2 7">Belongs to the IL-15/IL-21 family.</text>
</comment>
<dbReference type="PRINTS" id="PR01949">
    <property type="entry name" value="INTLKN15FISH"/>
</dbReference>
<keyword evidence="3 7" id="KW-0202">Cytokine</keyword>
<dbReference type="InterPro" id="IPR009079">
    <property type="entry name" value="4_helix_cytokine-like_core"/>
</dbReference>
<protein>
    <recommendedName>
        <fullName evidence="7">Interleukin</fullName>
    </recommendedName>
</protein>
<dbReference type="PRINTS" id="PR01930">
    <property type="entry name" value="INTRLEUKIN15"/>
</dbReference>
<dbReference type="GO" id="GO:0005126">
    <property type="term" value="F:cytokine receptor binding"/>
    <property type="evidence" value="ECO:0007669"/>
    <property type="project" value="InterPro"/>
</dbReference>
<dbReference type="GeneTree" id="ENSGT00490000044733"/>
<evidence type="ECO:0000256" key="2">
    <source>
        <dbReference type="ARBA" id="ARBA00006050"/>
    </source>
</evidence>
<evidence type="ECO:0000256" key="7">
    <source>
        <dbReference type="RuleBase" id="RU003453"/>
    </source>
</evidence>
<keyword evidence="5" id="KW-0732">Signal</keyword>
<dbReference type="InterPro" id="IPR020410">
    <property type="entry name" value="IL-15_fish"/>
</dbReference>
<dbReference type="Pfam" id="PF02372">
    <property type="entry name" value="IL15"/>
    <property type="match status" value="1"/>
</dbReference>
<evidence type="ECO:0000256" key="3">
    <source>
        <dbReference type="ARBA" id="ARBA00022514"/>
    </source>
</evidence>
<evidence type="ECO:0000313" key="9">
    <source>
        <dbReference type="Proteomes" id="UP000265040"/>
    </source>
</evidence>
<reference evidence="8" key="2">
    <citation type="submission" date="2025-08" db="UniProtKB">
        <authorList>
            <consortium name="Ensembl"/>
        </authorList>
    </citation>
    <scope>IDENTIFICATION</scope>
</reference>
<reference evidence="8" key="3">
    <citation type="submission" date="2025-09" db="UniProtKB">
        <authorList>
            <consortium name="Ensembl"/>
        </authorList>
    </citation>
    <scope>IDENTIFICATION</scope>
</reference>
<dbReference type="GO" id="GO:0005125">
    <property type="term" value="F:cytokine activity"/>
    <property type="evidence" value="ECO:0007669"/>
    <property type="project" value="UniProtKB-KW"/>
</dbReference>
<evidence type="ECO:0000313" key="8">
    <source>
        <dbReference type="Ensembl" id="ENSATEP00000073826.1"/>
    </source>
</evidence>
<dbReference type="PANTHER" id="PTHR14356:SF3">
    <property type="entry name" value="INTERLEUKIN-15"/>
    <property type="match status" value="1"/>
</dbReference>
<evidence type="ECO:0000256" key="1">
    <source>
        <dbReference type="ARBA" id="ARBA00004613"/>
    </source>
</evidence>
<evidence type="ECO:0000256" key="5">
    <source>
        <dbReference type="ARBA" id="ARBA00022729"/>
    </source>
</evidence>
<dbReference type="GO" id="GO:0042119">
    <property type="term" value="P:neutrophil activation"/>
    <property type="evidence" value="ECO:0007669"/>
    <property type="project" value="TreeGrafter"/>
</dbReference>
<dbReference type="InterPro" id="IPR020439">
    <property type="entry name" value="IL-15"/>
</dbReference>
<dbReference type="GO" id="GO:0050778">
    <property type="term" value="P:positive regulation of immune response"/>
    <property type="evidence" value="ECO:0007669"/>
    <property type="project" value="TreeGrafter"/>
</dbReference>
<keyword evidence="4" id="KW-0964">Secreted</keyword>
<dbReference type="GO" id="GO:0042102">
    <property type="term" value="P:positive regulation of T cell proliferation"/>
    <property type="evidence" value="ECO:0007669"/>
    <property type="project" value="TreeGrafter"/>
</dbReference>
<dbReference type="GO" id="GO:0001819">
    <property type="term" value="P:positive regulation of cytokine production"/>
    <property type="evidence" value="ECO:0007669"/>
    <property type="project" value="TreeGrafter"/>
</dbReference>
<comment type="subcellular location">
    <subcellularLocation>
        <location evidence="1">Secreted</location>
    </subcellularLocation>
</comment>
<dbReference type="InterPro" id="IPR003443">
    <property type="entry name" value="IL-15/IL-21_fam"/>
</dbReference>
<dbReference type="AlphaFoldDB" id="A0AAQ6IGE0"/>
<reference evidence="8 9" key="1">
    <citation type="submission" date="2021-04" db="EMBL/GenBank/DDBJ databases">
        <authorList>
            <consortium name="Wellcome Sanger Institute Data Sharing"/>
        </authorList>
    </citation>
    <scope>NUCLEOTIDE SEQUENCE [LARGE SCALE GENOMIC DNA]</scope>
</reference>
<dbReference type="GO" id="GO:0005615">
    <property type="term" value="C:extracellular space"/>
    <property type="evidence" value="ECO:0007669"/>
    <property type="project" value="UniProtKB-KW"/>
</dbReference>
<accession>A0AAQ6IGE0</accession>
<dbReference type="PANTHER" id="PTHR14356">
    <property type="entry name" value="INTERLEUKIN-15-RELATED"/>
    <property type="match status" value="1"/>
</dbReference>